<dbReference type="AlphaFoldDB" id="A0A2C6MAV2"/>
<name>A0A2C6MAV2_9FIRM</name>
<dbReference type="RefSeq" id="WP_180260945.1">
    <property type="nucleotide sequence ID" value="NZ_AWQQ01000019.1"/>
</dbReference>
<protein>
    <submittedName>
        <fullName evidence="1">Uncharacterized protein</fullName>
    </submittedName>
</protein>
<evidence type="ECO:0000313" key="2">
    <source>
        <dbReference type="Proteomes" id="UP000222564"/>
    </source>
</evidence>
<sequence length="49" mass="6079">MAKQEKITLLQFQKMFQTEEDCRTYLFKMLWPNEYKQNSLQTRFPFLAN</sequence>
<reference evidence="1 2" key="1">
    <citation type="submission" date="2013-09" db="EMBL/GenBank/DDBJ databases">
        <title>Biodegradation of hydrocarbons in the deep terrestrial subsurface : characterization of a microbial consortium composed of two Desulfotomaculum species originating from a deep geological formation.</title>
        <authorList>
            <person name="Aullo T."/>
            <person name="Berlendis S."/>
            <person name="Lascourreges J.-F."/>
            <person name="Dessort D."/>
            <person name="Saint-Laurent S."/>
            <person name="Schraauwers B."/>
            <person name="Mas J."/>
            <person name="Magot M."/>
            <person name="Ranchou-Peyruse A."/>
        </authorList>
    </citation>
    <scope>NUCLEOTIDE SEQUENCE [LARGE SCALE GENOMIC DNA]</scope>
    <source>
        <strain evidence="1 2">Bs107</strain>
    </source>
</reference>
<evidence type="ECO:0000313" key="1">
    <source>
        <dbReference type="EMBL" id="PHJ39507.1"/>
    </source>
</evidence>
<keyword evidence="2" id="KW-1185">Reference proteome</keyword>
<organism evidence="1 2">
    <name type="scientific">Desulforamulus profundi</name>
    <dbReference type="NCBI Taxonomy" id="1383067"/>
    <lineage>
        <taxon>Bacteria</taxon>
        <taxon>Bacillati</taxon>
        <taxon>Bacillota</taxon>
        <taxon>Clostridia</taxon>
        <taxon>Eubacteriales</taxon>
        <taxon>Peptococcaceae</taxon>
        <taxon>Desulforamulus</taxon>
    </lineage>
</organism>
<proteinExistence type="predicted"/>
<dbReference type="Proteomes" id="UP000222564">
    <property type="component" value="Unassembled WGS sequence"/>
</dbReference>
<comment type="caution">
    <text evidence="1">The sequence shown here is derived from an EMBL/GenBank/DDBJ whole genome shotgun (WGS) entry which is preliminary data.</text>
</comment>
<gene>
    <name evidence="1" type="ORF">P378_03020</name>
</gene>
<accession>A0A2C6MAV2</accession>
<dbReference type="EMBL" id="AWQQ01000019">
    <property type="protein sequence ID" value="PHJ39507.1"/>
    <property type="molecule type" value="Genomic_DNA"/>
</dbReference>